<dbReference type="AlphaFoldDB" id="A0A382D9M3"/>
<evidence type="ECO:0000313" key="1">
    <source>
        <dbReference type="EMBL" id="SVB34337.1"/>
    </source>
</evidence>
<reference evidence="1" key="1">
    <citation type="submission" date="2018-05" db="EMBL/GenBank/DDBJ databases">
        <authorList>
            <person name="Lanie J.A."/>
            <person name="Ng W.-L."/>
            <person name="Kazmierczak K.M."/>
            <person name="Andrzejewski T.M."/>
            <person name="Davidsen T.M."/>
            <person name="Wayne K.J."/>
            <person name="Tettelin H."/>
            <person name="Glass J.I."/>
            <person name="Rusch D."/>
            <person name="Podicherti R."/>
            <person name="Tsui H.-C.T."/>
            <person name="Winkler M.E."/>
        </authorList>
    </citation>
    <scope>NUCLEOTIDE SEQUENCE</scope>
</reference>
<protein>
    <submittedName>
        <fullName evidence="1">Uncharacterized protein</fullName>
    </submittedName>
</protein>
<sequence>MKTKNIEEVDDIPLGYFDDHVWSVMEYMTQT</sequence>
<dbReference type="EMBL" id="UINC01037998">
    <property type="protein sequence ID" value="SVB34337.1"/>
    <property type="molecule type" value="Genomic_DNA"/>
</dbReference>
<proteinExistence type="predicted"/>
<gene>
    <name evidence="1" type="ORF">METZ01_LOCUS187191</name>
</gene>
<name>A0A382D9M3_9ZZZZ</name>
<accession>A0A382D9M3</accession>
<organism evidence="1">
    <name type="scientific">marine metagenome</name>
    <dbReference type="NCBI Taxonomy" id="408172"/>
    <lineage>
        <taxon>unclassified sequences</taxon>
        <taxon>metagenomes</taxon>
        <taxon>ecological metagenomes</taxon>
    </lineage>
</organism>